<evidence type="ECO:0000256" key="1">
    <source>
        <dbReference type="ARBA" id="ARBA00009431"/>
    </source>
</evidence>
<name>A0A6M2CHH8_RHIMP</name>
<dbReference type="GO" id="GO:0031647">
    <property type="term" value="P:regulation of protein stability"/>
    <property type="evidence" value="ECO:0007669"/>
    <property type="project" value="UniProtKB-ARBA"/>
</dbReference>
<dbReference type="SUPFAM" id="SSF53474">
    <property type="entry name" value="alpha/beta-Hydrolases"/>
    <property type="match status" value="1"/>
</dbReference>
<sequence length="476" mass="52527">MRLWTFIGVALATASLVGSQGPPGDQILFLPGLSEQPSFKQYSGFLNAGATRKMFYWFVASQETPEKDPLLLWLDAGPGCSSMVTMFKEHGPFRVADNGKSLVENAYSWNKLANVLYLEAPASVGFSYDLAGNYTSNDDSTVDDIQSALTDFFNKFSSLKENNFYLSGKGSAATYVTILASRLLEDPKGIKLKGYAIGNGALDFPSNGNSLLLFGQYHGILDPVTWNQLLSSCCNGSASEETCSFVEPPFISVECETAVEIAAHLIIERGLNNNDLYDKCVGFHPNQKSGSKMERGTQYATFITPRLRAQQLVLRSLNVKAWRPNNLQSNPPCVTYDDVATYLNQPQVRKALHSVDSPMLWTPCSDRLLYATQYITLGDVVKKLIDSGKLKSLFYNGDTDLTFNVVGNQMFVDSLGYEVLSEYKPWKLRNQVAGYYQAYKGNVTFVTIKGAGHLAAQNKAEEALDVISRLFKSDAL</sequence>
<feature type="signal peptide" evidence="5">
    <location>
        <begin position="1"/>
        <end position="19"/>
    </location>
</feature>
<dbReference type="InterPro" id="IPR029058">
    <property type="entry name" value="AB_hydrolase_fold"/>
</dbReference>
<proteinExistence type="inferred from homology"/>
<dbReference type="OrthoDB" id="1022205at2759"/>
<evidence type="ECO:0000256" key="5">
    <source>
        <dbReference type="SAM" id="SignalP"/>
    </source>
</evidence>
<dbReference type="PRINTS" id="PR00724">
    <property type="entry name" value="CRBOXYPTASEC"/>
</dbReference>
<dbReference type="PANTHER" id="PTHR11802">
    <property type="entry name" value="SERINE PROTEASE FAMILY S10 SERINE CARBOXYPEPTIDASE"/>
    <property type="match status" value="1"/>
</dbReference>
<dbReference type="AlphaFoldDB" id="A0A6M2CHH8"/>
<dbReference type="FunFam" id="3.40.50.1820:FF:000335">
    <property type="entry name" value="Carboxypeptidase"/>
    <property type="match status" value="1"/>
</dbReference>
<keyword evidence="5" id="KW-0732">Signal</keyword>
<evidence type="ECO:0000313" key="6">
    <source>
        <dbReference type="EMBL" id="NOV32812.1"/>
    </source>
</evidence>
<dbReference type="Pfam" id="PF00450">
    <property type="entry name" value="Peptidase_S10"/>
    <property type="match status" value="1"/>
</dbReference>
<dbReference type="EMBL" id="GHWJ01000075">
    <property type="protein sequence ID" value="NOV32812.1"/>
    <property type="molecule type" value="Transcribed_RNA"/>
</dbReference>
<dbReference type="VEuPathDB" id="VectorBase:LOC119181714"/>
<dbReference type="InterPro" id="IPR001563">
    <property type="entry name" value="Peptidase_S10"/>
</dbReference>
<keyword evidence="4" id="KW-0378">Hydrolase</keyword>
<evidence type="ECO:0000256" key="3">
    <source>
        <dbReference type="ARBA" id="ARBA00022670"/>
    </source>
</evidence>
<protein>
    <submittedName>
        <fullName evidence="6">Putative serine carboxypeptidase</fullName>
    </submittedName>
</protein>
<comment type="similarity">
    <text evidence="1">Belongs to the peptidase S10 family.</text>
</comment>
<dbReference type="PANTHER" id="PTHR11802:SF201">
    <property type="entry name" value="CARBOXYPEPTIDASE"/>
    <property type="match status" value="1"/>
</dbReference>
<keyword evidence="3" id="KW-0645">Protease</keyword>
<evidence type="ECO:0000256" key="2">
    <source>
        <dbReference type="ARBA" id="ARBA00022645"/>
    </source>
</evidence>
<dbReference type="GO" id="GO:0004185">
    <property type="term" value="F:serine-type carboxypeptidase activity"/>
    <property type="evidence" value="ECO:0007669"/>
    <property type="project" value="InterPro"/>
</dbReference>
<accession>A0A6M2CHH8</accession>
<dbReference type="Gene3D" id="3.40.50.1820">
    <property type="entry name" value="alpha/beta hydrolase"/>
    <property type="match status" value="1"/>
</dbReference>
<organism evidence="6">
    <name type="scientific">Rhipicephalus microplus</name>
    <name type="common">Cattle tick</name>
    <name type="synonym">Boophilus microplus</name>
    <dbReference type="NCBI Taxonomy" id="6941"/>
    <lineage>
        <taxon>Eukaryota</taxon>
        <taxon>Metazoa</taxon>
        <taxon>Ecdysozoa</taxon>
        <taxon>Arthropoda</taxon>
        <taxon>Chelicerata</taxon>
        <taxon>Arachnida</taxon>
        <taxon>Acari</taxon>
        <taxon>Parasitiformes</taxon>
        <taxon>Ixodida</taxon>
        <taxon>Ixodoidea</taxon>
        <taxon>Ixodidae</taxon>
        <taxon>Rhipicephalinae</taxon>
        <taxon>Rhipicephalus</taxon>
        <taxon>Boophilus</taxon>
    </lineage>
</organism>
<keyword evidence="2 6" id="KW-0121">Carboxypeptidase</keyword>
<evidence type="ECO:0000256" key="4">
    <source>
        <dbReference type="ARBA" id="ARBA00022801"/>
    </source>
</evidence>
<feature type="chain" id="PRO_5026927747" evidence="5">
    <location>
        <begin position="20"/>
        <end position="476"/>
    </location>
</feature>
<reference evidence="6" key="1">
    <citation type="submission" date="2019-09" db="EMBL/GenBank/DDBJ databases">
        <title>Organ-specific transcriptomic study of the physiology of the cattle tick, Rhipicephalus microplus.</title>
        <authorList>
            <person name="Tirloni L."/>
            <person name="Braz G."/>
            <person name="Gandara A.C.P."/>
            <person name="Sabadin G.A."/>
            <person name="da Silva R.M."/>
            <person name="Guizzo M.G."/>
            <person name="Machado J.A."/>
            <person name="Costa E.P."/>
            <person name="Gomes H.F."/>
            <person name="Moraes J."/>
            <person name="Mota M.B.S."/>
            <person name="Mesquita R.D."/>
            <person name="Alvarenga P.H."/>
            <person name="Alves F."/>
            <person name="Seixas A."/>
            <person name="da Fonseca R.N."/>
            <person name="Fogaca A."/>
            <person name="Logullo C."/>
            <person name="Tanaka A."/>
            <person name="Daffre S."/>
            <person name="Termignoni C."/>
            <person name="Vaz I.S.Jr."/>
            <person name="Oliveira P.L."/>
            <person name="Ribeiro J.M."/>
        </authorList>
    </citation>
    <scope>NUCLEOTIDE SEQUENCE</scope>
    <source>
        <strain evidence="6">Porto Alegre</strain>
    </source>
</reference>
<dbReference type="GO" id="GO:1904715">
    <property type="term" value="P:negative regulation of chaperone-mediated autophagy"/>
    <property type="evidence" value="ECO:0007669"/>
    <property type="project" value="UniProtKB-ARBA"/>
</dbReference>
<dbReference type="GO" id="GO:0006508">
    <property type="term" value="P:proteolysis"/>
    <property type="evidence" value="ECO:0007669"/>
    <property type="project" value="UniProtKB-KW"/>
</dbReference>